<keyword evidence="3" id="KW-1185">Reference proteome</keyword>
<accession>A0ABQ6E5T1</accession>
<dbReference type="InterPro" id="IPR016181">
    <property type="entry name" value="Acyl_CoA_acyltransferase"/>
</dbReference>
<dbReference type="Proteomes" id="UP001157353">
    <property type="component" value="Unassembled WGS sequence"/>
</dbReference>
<evidence type="ECO:0000313" key="3">
    <source>
        <dbReference type="Proteomes" id="UP001157353"/>
    </source>
</evidence>
<name>A0ABQ6E5T1_9GAMM</name>
<dbReference type="InterPro" id="IPR040448">
    <property type="entry name" value="PanZ_GNAT"/>
</dbReference>
<dbReference type="Pfam" id="PF12568">
    <property type="entry name" value="PanZ"/>
    <property type="match status" value="1"/>
</dbReference>
<proteinExistence type="predicted"/>
<dbReference type="NCBIfam" id="NF033213">
    <property type="entry name" value="matur_PanM"/>
    <property type="match status" value="1"/>
</dbReference>
<dbReference type="SUPFAM" id="SSF55729">
    <property type="entry name" value="Acyl-CoA N-acyltransferases (Nat)"/>
    <property type="match status" value="1"/>
</dbReference>
<evidence type="ECO:0000313" key="2">
    <source>
        <dbReference type="EMBL" id="GLS92490.1"/>
    </source>
</evidence>
<dbReference type="RefSeq" id="WP_284205594.1">
    <property type="nucleotide sequence ID" value="NZ_BSPQ01000025.1"/>
</dbReference>
<reference evidence="3" key="1">
    <citation type="journal article" date="2019" name="Int. J. Syst. Evol. Microbiol.">
        <title>The Global Catalogue of Microorganisms (GCM) 10K type strain sequencing project: providing services to taxonomists for standard genome sequencing and annotation.</title>
        <authorList>
            <consortium name="The Broad Institute Genomics Platform"/>
            <consortium name="The Broad Institute Genome Sequencing Center for Infectious Disease"/>
            <person name="Wu L."/>
            <person name="Ma J."/>
        </authorList>
    </citation>
    <scope>NUCLEOTIDE SEQUENCE [LARGE SCALE GENOMIC DNA]</scope>
    <source>
        <strain evidence="3">NBRC 103166</strain>
    </source>
</reference>
<gene>
    <name evidence="2" type="ORF">GCM10007916_35620</name>
</gene>
<dbReference type="InterPro" id="IPR000182">
    <property type="entry name" value="GNAT_dom"/>
</dbReference>
<dbReference type="InterPro" id="IPR032900">
    <property type="entry name" value="PanZ"/>
</dbReference>
<protein>
    <recommendedName>
        <fullName evidence="1">N-acetyltransferase domain-containing protein</fullName>
    </recommendedName>
</protein>
<sequence length="140" mass="16062">MRLSVFTPESSAQLFIDLQKLYQGYLNEEELTVEALGELINLPNKLFFVTLFNARHLGALQASIEENTAQLNLLCVRDITRRRGVGKNLLREVEKRLKEKGIQELKLLLSEITESEQQTMTLFMQACGYQLNEQTLSKTL</sequence>
<dbReference type="PROSITE" id="PS51186">
    <property type="entry name" value="GNAT"/>
    <property type="match status" value="1"/>
</dbReference>
<organism evidence="2 3">
    <name type="scientific">Psychromonas marina</name>
    <dbReference type="NCBI Taxonomy" id="88364"/>
    <lineage>
        <taxon>Bacteria</taxon>
        <taxon>Pseudomonadati</taxon>
        <taxon>Pseudomonadota</taxon>
        <taxon>Gammaproteobacteria</taxon>
        <taxon>Alteromonadales</taxon>
        <taxon>Psychromonadaceae</taxon>
        <taxon>Psychromonas</taxon>
    </lineage>
</organism>
<evidence type="ECO:0000259" key="1">
    <source>
        <dbReference type="PROSITE" id="PS51186"/>
    </source>
</evidence>
<dbReference type="EMBL" id="BSPQ01000025">
    <property type="protein sequence ID" value="GLS92490.1"/>
    <property type="molecule type" value="Genomic_DNA"/>
</dbReference>
<comment type="caution">
    <text evidence="2">The sequence shown here is derived from an EMBL/GenBank/DDBJ whole genome shotgun (WGS) entry which is preliminary data.</text>
</comment>
<feature type="domain" description="N-acetyltransferase" evidence="1">
    <location>
        <begin position="1"/>
        <end position="140"/>
    </location>
</feature>
<dbReference type="Gene3D" id="3.40.630.30">
    <property type="match status" value="1"/>
</dbReference>
<dbReference type="CDD" id="cd04301">
    <property type="entry name" value="NAT_SF"/>
    <property type="match status" value="1"/>
</dbReference>